<keyword evidence="6" id="KW-1185">Reference proteome</keyword>
<dbReference type="Pfam" id="PF00069">
    <property type="entry name" value="Pkinase"/>
    <property type="match status" value="1"/>
</dbReference>
<dbReference type="Gene3D" id="3.80.10.10">
    <property type="entry name" value="Ribonuclease Inhibitor"/>
    <property type="match status" value="1"/>
</dbReference>
<dbReference type="PANTHER" id="PTHR44329">
    <property type="entry name" value="SERINE/THREONINE-PROTEIN KINASE TNNI3K-RELATED"/>
    <property type="match status" value="1"/>
</dbReference>
<gene>
    <name evidence="5" type="primary">Aste57867_2366</name>
    <name evidence="4" type="ORF">As57867_002361</name>
    <name evidence="5" type="ORF">ASTE57867_2366</name>
</gene>
<feature type="signal peptide" evidence="2">
    <location>
        <begin position="1"/>
        <end position="18"/>
    </location>
</feature>
<feature type="domain" description="Protein kinase" evidence="3">
    <location>
        <begin position="389"/>
        <end position="675"/>
    </location>
</feature>
<dbReference type="EMBL" id="VJMH01000268">
    <property type="protein sequence ID" value="KAF0717335.1"/>
    <property type="molecule type" value="Genomic_DNA"/>
</dbReference>
<reference evidence="5 6" key="1">
    <citation type="submission" date="2019-03" db="EMBL/GenBank/DDBJ databases">
        <authorList>
            <person name="Gaulin E."/>
            <person name="Dumas B."/>
        </authorList>
    </citation>
    <scope>NUCLEOTIDE SEQUENCE [LARGE SCALE GENOMIC DNA]</scope>
    <source>
        <strain evidence="5">CBS 568.67</strain>
    </source>
</reference>
<evidence type="ECO:0000313" key="4">
    <source>
        <dbReference type="EMBL" id="KAF0717335.1"/>
    </source>
</evidence>
<dbReference type="PROSITE" id="PS00108">
    <property type="entry name" value="PROTEIN_KINASE_ST"/>
    <property type="match status" value="1"/>
</dbReference>
<dbReference type="AlphaFoldDB" id="A0A485KD24"/>
<dbReference type="EMBL" id="CAADRA010000268">
    <property type="protein sequence ID" value="VFT79567.1"/>
    <property type="molecule type" value="Genomic_DNA"/>
</dbReference>
<reference evidence="4" key="2">
    <citation type="submission" date="2019-06" db="EMBL/GenBank/DDBJ databases">
        <title>Genomics analysis of Aphanomyces spp. identifies a new class of oomycete effector associated with host adaptation.</title>
        <authorList>
            <person name="Gaulin E."/>
        </authorList>
    </citation>
    <scope>NUCLEOTIDE SEQUENCE</scope>
    <source>
        <strain evidence="4">CBS 578.67</strain>
    </source>
</reference>
<sequence>MLALHQLLVFLVPLVVAAAPCPYTKYKNTITRSYCIQPNAVLCIVDSTCKELLSFSRSSIFKDASLTDTLVVTGPADFLADLPLLPNTLVSFSGAGLKAIGDLSSAAPVSLLNLANNPGVSFANAVFPSALTQLYINLVFSPLQKVGCSSISGNNLVKLPPSIPYASLTQFDASNNGLTNVTNIAFDTAVTIDLSGNAGLTTLANVVFSPNLVTLNLGSAAMTTFLVDEASFRALKAASSFQVGNIDVSATCHPPNAPRFLKKFTVCVQSSDGEIPGTWTAASDKTSQANTTNVGLIVGLSLGAGFLLGLAAWWFCARHQRINNQEVATSEKKTTDEAAMTASSTMDAAFSYHEYDENAAQGNRQSPPPLPPSFNMDDVALLRLDDSQLTKSRVLAQGANGQVWLGEYKGEAVAVKCLLPGKHTKQDVLFLVDEIKLTARLESPYIVRTVGASWTTPAMLEMVVEWMDRGDLKNVLEQTKPASPTEHSAMFPWPDKTNCLLAIVEGLVYLHSLDIIHRDLKSRNVLLDTHKGTKLTDFGTARETTNETMTIGVGTYRWMAPEILKENYYTVAADMYSVGMIISELDTHHIPYADKTNGKGMKMLRAVEDDDSQRDVGRPLVDTAIMSMVIQGDIQPTLTPRCPHWMKELAERCLAMDPSERPTAMQASALVRMNLKLQKDGSVEL</sequence>
<dbReference type="GO" id="GO:0004674">
    <property type="term" value="F:protein serine/threonine kinase activity"/>
    <property type="evidence" value="ECO:0007669"/>
    <property type="project" value="TreeGrafter"/>
</dbReference>
<dbReference type="InterPro" id="IPR032675">
    <property type="entry name" value="LRR_dom_sf"/>
</dbReference>
<protein>
    <submittedName>
        <fullName evidence="5">Aste57867_2366 protein</fullName>
    </submittedName>
</protein>
<dbReference type="SMART" id="SM00220">
    <property type="entry name" value="S_TKc"/>
    <property type="match status" value="1"/>
</dbReference>
<evidence type="ECO:0000313" key="6">
    <source>
        <dbReference type="Proteomes" id="UP000332933"/>
    </source>
</evidence>
<name>A0A485KD24_9STRA</name>
<evidence type="ECO:0000259" key="3">
    <source>
        <dbReference type="PROSITE" id="PS50011"/>
    </source>
</evidence>
<evidence type="ECO:0000313" key="5">
    <source>
        <dbReference type="EMBL" id="VFT79567.1"/>
    </source>
</evidence>
<dbReference type="SUPFAM" id="SSF56112">
    <property type="entry name" value="Protein kinase-like (PK-like)"/>
    <property type="match status" value="1"/>
</dbReference>
<dbReference type="OrthoDB" id="78272at2759"/>
<evidence type="ECO:0000256" key="1">
    <source>
        <dbReference type="SAM" id="Phobius"/>
    </source>
</evidence>
<keyword evidence="1" id="KW-1133">Transmembrane helix</keyword>
<dbReference type="InterPro" id="IPR008271">
    <property type="entry name" value="Ser/Thr_kinase_AS"/>
</dbReference>
<proteinExistence type="predicted"/>
<dbReference type="InterPro" id="IPR011009">
    <property type="entry name" value="Kinase-like_dom_sf"/>
</dbReference>
<dbReference type="InterPro" id="IPR051681">
    <property type="entry name" value="Ser/Thr_Kinases-Pseudokinases"/>
</dbReference>
<dbReference type="GO" id="GO:0005524">
    <property type="term" value="F:ATP binding"/>
    <property type="evidence" value="ECO:0007669"/>
    <property type="project" value="InterPro"/>
</dbReference>
<dbReference type="SUPFAM" id="SSF52058">
    <property type="entry name" value="L domain-like"/>
    <property type="match status" value="1"/>
</dbReference>
<dbReference type="Gene3D" id="1.10.510.10">
    <property type="entry name" value="Transferase(Phosphotransferase) domain 1"/>
    <property type="match status" value="1"/>
</dbReference>
<dbReference type="PANTHER" id="PTHR44329:SF214">
    <property type="entry name" value="PROTEIN KINASE DOMAIN-CONTAINING PROTEIN"/>
    <property type="match status" value="1"/>
</dbReference>
<keyword evidence="2" id="KW-0732">Signal</keyword>
<accession>A0A485KD24</accession>
<dbReference type="Proteomes" id="UP000332933">
    <property type="component" value="Unassembled WGS sequence"/>
</dbReference>
<dbReference type="InterPro" id="IPR000719">
    <property type="entry name" value="Prot_kinase_dom"/>
</dbReference>
<evidence type="ECO:0000256" key="2">
    <source>
        <dbReference type="SAM" id="SignalP"/>
    </source>
</evidence>
<organism evidence="5 6">
    <name type="scientific">Aphanomyces stellatus</name>
    <dbReference type="NCBI Taxonomy" id="120398"/>
    <lineage>
        <taxon>Eukaryota</taxon>
        <taxon>Sar</taxon>
        <taxon>Stramenopiles</taxon>
        <taxon>Oomycota</taxon>
        <taxon>Saprolegniomycetes</taxon>
        <taxon>Saprolegniales</taxon>
        <taxon>Verrucalvaceae</taxon>
        <taxon>Aphanomyces</taxon>
    </lineage>
</organism>
<feature type="transmembrane region" description="Helical" evidence="1">
    <location>
        <begin position="294"/>
        <end position="316"/>
    </location>
</feature>
<keyword evidence="1" id="KW-0472">Membrane</keyword>
<keyword evidence="1" id="KW-0812">Transmembrane</keyword>
<dbReference type="PROSITE" id="PS50011">
    <property type="entry name" value="PROTEIN_KINASE_DOM"/>
    <property type="match status" value="1"/>
</dbReference>
<feature type="chain" id="PRO_5033436745" evidence="2">
    <location>
        <begin position="19"/>
        <end position="685"/>
    </location>
</feature>